<comment type="caution">
    <text evidence="2">The sequence shown here is derived from an EMBL/GenBank/DDBJ whole genome shotgun (WGS) entry which is preliminary data.</text>
</comment>
<reference evidence="2 3" key="1">
    <citation type="submission" date="2018-11" db="EMBL/GenBank/DDBJ databases">
        <title>Genomic Encyclopedia of Type Strains, Phase IV (KMG-IV): sequencing the most valuable type-strain genomes for metagenomic binning, comparative biology and taxonomic classification.</title>
        <authorList>
            <person name="Goeker M."/>
        </authorList>
    </citation>
    <scope>NUCLEOTIDE SEQUENCE [LARGE SCALE GENOMIC DNA]</scope>
    <source>
        <strain evidence="2 3">DSM 5900</strain>
    </source>
</reference>
<protein>
    <submittedName>
        <fullName evidence="2">Uncharacterized protein</fullName>
    </submittedName>
</protein>
<sequence>MSKARINAIVWVGVLLVTAGLWFFGARTRLHLVDPLSFIVLVAVAALLLTVLLWWEMLRDGGDGRNE</sequence>
<evidence type="ECO:0000313" key="3">
    <source>
        <dbReference type="Proteomes" id="UP000278222"/>
    </source>
</evidence>
<dbReference type="EMBL" id="RJKX01000014">
    <property type="protein sequence ID" value="ROP90854.1"/>
    <property type="molecule type" value="Genomic_DNA"/>
</dbReference>
<accession>A0A3N1LI04</accession>
<name>A0A3N1LI04_9PROT</name>
<feature type="transmembrane region" description="Helical" evidence="1">
    <location>
        <begin position="6"/>
        <end position="24"/>
    </location>
</feature>
<evidence type="ECO:0000256" key="1">
    <source>
        <dbReference type="SAM" id="Phobius"/>
    </source>
</evidence>
<dbReference type="RefSeq" id="WP_123690290.1">
    <property type="nucleotide sequence ID" value="NZ_AP019700.1"/>
</dbReference>
<evidence type="ECO:0000313" key="2">
    <source>
        <dbReference type="EMBL" id="ROP90854.1"/>
    </source>
</evidence>
<keyword evidence="3" id="KW-1185">Reference proteome</keyword>
<keyword evidence="1" id="KW-0472">Membrane</keyword>
<gene>
    <name evidence="2" type="ORF">EDC65_2714</name>
</gene>
<feature type="transmembrane region" description="Helical" evidence="1">
    <location>
        <begin position="36"/>
        <end position="55"/>
    </location>
</feature>
<keyword evidence="1" id="KW-0812">Transmembrane</keyword>
<keyword evidence="1" id="KW-1133">Transmembrane helix</keyword>
<organism evidence="2 3">
    <name type="scientific">Stella humosa</name>
    <dbReference type="NCBI Taxonomy" id="94"/>
    <lineage>
        <taxon>Bacteria</taxon>
        <taxon>Pseudomonadati</taxon>
        <taxon>Pseudomonadota</taxon>
        <taxon>Alphaproteobacteria</taxon>
        <taxon>Rhodospirillales</taxon>
        <taxon>Stellaceae</taxon>
        <taxon>Stella</taxon>
    </lineage>
</organism>
<proteinExistence type="predicted"/>
<dbReference type="Proteomes" id="UP000278222">
    <property type="component" value="Unassembled WGS sequence"/>
</dbReference>
<dbReference type="AlphaFoldDB" id="A0A3N1LI04"/>